<comment type="caution">
    <text evidence="1">The sequence shown here is derived from an EMBL/GenBank/DDBJ whole genome shotgun (WGS) entry which is preliminary data.</text>
</comment>
<organism evidence="1">
    <name type="scientific">marine sediment metagenome</name>
    <dbReference type="NCBI Taxonomy" id="412755"/>
    <lineage>
        <taxon>unclassified sequences</taxon>
        <taxon>metagenomes</taxon>
        <taxon>ecological metagenomes</taxon>
    </lineage>
</organism>
<dbReference type="AlphaFoldDB" id="X1VZN4"/>
<evidence type="ECO:0000313" key="1">
    <source>
        <dbReference type="EMBL" id="GAJ18760.1"/>
    </source>
</evidence>
<gene>
    <name evidence="1" type="ORF">S12H4_56704</name>
</gene>
<name>X1VZN4_9ZZZZ</name>
<proteinExistence type="predicted"/>
<reference evidence="1" key="1">
    <citation type="journal article" date="2014" name="Front. Microbiol.">
        <title>High frequency of phylogenetically diverse reductive dehalogenase-homologous genes in deep subseafloor sedimentary metagenomes.</title>
        <authorList>
            <person name="Kawai M."/>
            <person name="Futagami T."/>
            <person name="Toyoda A."/>
            <person name="Takaki Y."/>
            <person name="Nishi S."/>
            <person name="Hori S."/>
            <person name="Arai W."/>
            <person name="Tsubouchi T."/>
            <person name="Morono Y."/>
            <person name="Uchiyama I."/>
            <person name="Ito T."/>
            <person name="Fujiyama A."/>
            <person name="Inagaki F."/>
            <person name="Takami H."/>
        </authorList>
    </citation>
    <scope>NUCLEOTIDE SEQUENCE</scope>
    <source>
        <strain evidence="1">Expedition CK06-06</strain>
    </source>
</reference>
<accession>X1VZN4</accession>
<dbReference type="EMBL" id="BARW01036551">
    <property type="protein sequence ID" value="GAJ18760.1"/>
    <property type="molecule type" value="Genomic_DNA"/>
</dbReference>
<protein>
    <submittedName>
        <fullName evidence="1">Uncharacterized protein</fullName>
    </submittedName>
</protein>
<sequence length="57" mass="6995">MTIWKEKGWYRISMEDQEDVCFHESMVGDIEEALKVIKSLRDTWHFSDYRLDLREEV</sequence>